<dbReference type="SMART" id="SM00420">
    <property type="entry name" value="HTH_DEOR"/>
    <property type="match status" value="1"/>
</dbReference>
<gene>
    <name evidence="8" type="ORF">SAMN04489812_3691</name>
</gene>
<dbReference type="InterPro" id="IPR050313">
    <property type="entry name" value="Carb_Metab_HTH_regulators"/>
</dbReference>
<dbReference type="InterPro" id="IPR014036">
    <property type="entry name" value="DeoR-like_C"/>
</dbReference>
<dbReference type="SUPFAM" id="SSF100950">
    <property type="entry name" value="NagB/RpiA/CoA transferase-like"/>
    <property type="match status" value="1"/>
</dbReference>
<comment type="function">
    <text evidence="6">Repressor of the lactose catabolism operon. Galactose-6-phosphate is the inducer.</text>
</comment>
<dbReference type="Pfam" id="PF00455">
    <property type="entry name" value="DeoRC"/>
    <property type="match status" value="1"/>
</dbReference>
<protein>
    <recommendedName>
        <fullName evidence="1">Lactose phosphotransferase system repressor</fullName>
    </recommendedName>
</protein>
<dbReference type="RefSeq" id="WP_091526924.1">
    <property type="nucleotide sequence ID" value="NZ_LT629772.1"/>
</dbReference>
<evidence type="ECO:0000313" key="8">
    <source>
        <dbReference type="EMBL" id="SDS97480.1"/>
    </source>
</evidence>
<organism evidence="8 9">
    <name type="scientific">Microlunatus soli</name>
    <dbReference type="NCBI Taxonomy" id="630515"/>
    <lineage>
        <taxon>Bacteria</taxon>
        <taxon>Bacillati</taxon>
        <taxon>Actinomycetota</taxon>
        <taxon>Actinomycetes</taxon>
        <taxon>Propionibacteriales</taxon>
        <taxon>Propionibacteriaceae</taxon>
        <taxon>Microlunatus</taxon>
    </lineage>
</organism>
<dbReference type="AlphaFoldDB" id="A0A1H1WLC1"/>
<dbReference type="PROSITE" id="PS00894">
    <property type="entry name" value="HTH_DEOR_1"/>
    <property type="match status" value="1"/>
</dbReference>
<evidence type="ECO:0000256" key="4">
    <source>
        <dbReference type="ARBA" id="ARBA00023125"/>
    </source>
</evidence>
<feature type="domain" description="HTH deoR-type" evidence="7">
    <location>
        <begin position="3"/>
        <end position="58"/>
    </location>
</feature>
<dbReference type="PANTHER" id="PTHR30363">
    <property type="entry name" value="HTH-TYPE TRANSCRIPTIONAL REGULATOR SRLR-RELATED"/>
    <property type="match status" value="1"/>
</dbReference>
<dbReference type="SMART" id="SM01134">
    <property type="entry name" value="DeoRC"/>
    <property type="match status" value="1"/>
</dbReference>
<dbReference type="PROSITE" id="PS51000">
    <property type="entry name" value="HTH_DEOR_2"/>
    <property type="match status" value="1"/>
</dbReference>
<reference evidence="8 9" key="1">
    <citation type="submission" date="2016-10" db="EMBL/GenBank/DDBJ databases">
        <authorList>
            <person name="de Groot N.N."/>
        </authorList>
    </citation>
    <scope>NUCLEOTIDE SEQUENCE [LARGE SCALE GENOMIC DNA]</scope>
    <source>
        <strain evidence="8 9">DSM 21800</strain>
    </source>
</reference>
<evidence type="ECO:0000259" key="7">
    <source>
        <dbReference type="PROSITE" id="PS51000"/>
    </source>
</evidence>
<dbReference type="InterPro" id="IPR036390">
    <property type="entry name" value="WH_DNA-bd_sf"/>
</dbReference>
<keyword evidence="3" id="KW-0805">Transcription regulation</keyword>
<name>A0A1H1WLC1_9ACTN</name>
<dbReference type="Gene3D" id="1.10.10.10">
    <property type="entry name" value="Winged helix-like DNA-binding domain superfamily/Winged helix DNA-binding domain"/>
    <property type="match status" value="1"/>
</dbReference>
<dbReference type="Proteomes" id="UP000199103">
    <property type="component" value="Chromosome I"/>
</dbReference>
<dbReference type="EMBL" id="LT629772">
    <property type="protein sequence ID" value="SDS97480.1"/>
    <property type="molecule type" value="Genomic_DNA"/>
</dbReference>
<keyword evidence="4 8" id="KW-0238">DNA-binding</keyword>
<dbReference type="OrthoDB" id="7688673at2"/>
<dbReference type="InterPro" id="IPR037171">
    <property type="entry name" value="NagB/RpiA_transferase-like"/>
</dbReference>
<dbReference type="Pfam" id="PF08220">
    <property type="entry name" value="HTH_DeoR"/>
    <property type="match status" value="1"/>
</dbReference>
<keyword evidence="9" id="KW-1185">Reference proteome</keyword>
<evidence type="ECO:0000256" key="2">
    <source>
        <dbReference type="ARBA" id="ARBA00022491"/>
    </source>
</evidence>
<accession>A0A1H1WLC1</accession>
<evidence type="ECO:0000256" key="3">
    <source>
        <dbReference type="ARBA" id="ARBA00023015"/>
    </source>
</evidence>
<proteinExistence type="predicted"/>
<dbReference type="GO" id="GO:0003677">
    <property type="term" value="F:DNA binding"/>
    <property type="evidence" value="ECO:0007669"/>
    <property type="project" value="UniProtKB-KW"/>
</dbReference>
<dbReference type="GO" id="GO:0003700">
    <property type="term" value="F:DNA-binding transcription factor activity"/>
    <property type="evidence" value="ECO:0007669"/>
    <property type="project" value="InterPro"/>
</dbReference>
<dbReference type="SUPFAM" id="SSF46785">
    <property type="entry name" value="Winged helix' DNA-binding domain"/>
    <property type="match status" value="1"/>
</dbReference>
<keyword evidence="5" id="KW-0804">Transcription</keyword>
<evidence type="ECO:0000256" key="1">
    <source>
        <dbReference type="ARBA" id="ARBA00021390"/>
    </source>
</evidence>
<evidence type="ECO:0000313" key="9">
    <source>
        <dbReference type="Proteomes" id="UP000199103"/>
    </source>
</evidence>
<evidence type="ECO:0000256" key="5">
    <source>
        <dbReference type="ARBA" id="ARBA00023163"/>
    </source>
</evidence>
<sequence length="252" mass="26393">MDGAERRSRILTTLEGRERVGVADLAVELNASEVTIRKDLDDLAAAGALRRVRGGAVSAARRGLTAPFVVREREAYPEKERIARAAAELIGDGEAVLLDSGTTGLQTAIALADHAITLMPLSAREIAALVDAPGVALVLPGGPVRPVELAFNGAVAERGVAMMRFDTFLLTPCAITAEHGVTAYDVDDATIKRTGIDAANRVIALAEGRKLARTAMAAVCEPGEIDILITDRDAPVAATDALVELGIEVVRV</sequence>
<evidence type="ECO:0000256" key="6">
    <source>
        <dbReference type="ARBA" id="ARBA00024937"/>
    </source>
</evidence>
<dbReference type="InterPro" id="IPR018356">
    <property type="entry name" value="Tscrpt_reg_HTH_DeoR_CS"/>
</dbReference>
<keyword evidence="2" id="KW-0678">Repressor</keyword>
<dbReference type="PANTHER" id="PTHR30363:SF4">
    <property type="entry name" value="GLYCEROL-3-PHOSPHATE REGULON REPRESSOR"/>
    <property type="match status" value="1"/>
</dbReference>
<dbReference type="InterPro" id="IPR001034">
    <property type="entry name" value="DeoR_HTH"/>
</dbReference>
<dbReference type="PRINTS" id="PR00037">
    <property type="entry name" value="HTHLACR"/>
</dbReference>
<dbReference type="STRING" id="630515.SAMN04489812_3691"/>
<dbReference type="InterPro" id="IPR036388">
    <property type="entry name" value="WH-like_DNA-bd_sf"/>
</dbReference>